<dbReference type="InterPro" id="IPR014962">
    <property type="entry name" value="YolD"/>
</dbReference>
<keyword evidence="2" id="KW-1185">Reference proteome</keyword>
<dbReference type="EMBL" id="JAFBEC010000011">
    <property type="protein sequence ID" value="MBM7634327.1"/>
    <property type="molecule type" value="Genomic_DNA"/>
</dbReference>
<dbReference type="PANTHER" id="PTHR40051">
    <property type="entry name" value="IG HYPOTHETICAL 15966"/>
    <property type="match status" value="1"/>
</dbReference>
<gene>
    <name evidence="1" type="ORF">JOD17_003429</name>
</gene>
<organism evidence="1 2">
    <name type="scientific">Geomicrobium sediminis</name>
    <dbReference type="NCBI Taxonomy" id="1347788"/>
    <lineage>
        <taxon>Bacteria</taxon>
        <taxon>Bacillati</taxon>
        <taxon>Bacillota</taxon>
        <taxon>Bacilli</taxon>
        <taxon>Bacillales</taxon>
        <taxon>Geomicrobium</taxon>
    </lineage>
</organism>
<evidence type="ECO:0008006" key="3">
    <source>
        <dbReference type="Google" id="ProtNLM"/>
    </source>
</evidence>
<sequence>MNKLTPNSNMRWESSRMILPEYREAWLQEREGRKKVEQPMLDEQQWLEFEFILSEAMTYNRPVVFTYYNEGEFHEVEGHCDYLNHAQKQFHIVSATEDVHYVKFHSLVHVELCS</sequence>
<dbReference type="RefSeq" id="WP_204699080.1">
    <property type="nucleotide sequence ID" value="NZ_JAFBEC010000011.1"/>
</dbReference>
<proteinExistence type="predicted"/>
<evidence type="ECO:0000313" key="1">
    <source>
        <dbReference type="EMBL" id="MBM7634327.1"/>
    </source>
</evidence>
<protein>
    <recommendedName>
        <fullName evidence="3">YolD-like family protein</fullName>
    </recommendedName>
</protein>
<dbReference type="Pfam" id="PF08863">
    <property type="entry name" value="YolD"/>
    <property type="match status" value="1"/>
</dbReference>
<name>A0ABS2PFW9_9BACL</name>
<reference evidence="1 2" key="1">
    <citation type="submission" date="2021-01" db="EMBL/GenBank/DDBJ databases">
        <title>Genomic Encyclopedia of Type Strains, Phase IV (KMG-IV): sequencing the most valuable type-strain genomes for metagenomic binning, comparative biology and taxonomic classification.</title>
        <authorList>
            <person name="Goeker M."/>
        </authorList>
    </citation>
    <scope>NUCLEOTIDE SEQUENCE [LARGE SCALE GENOMIC DNA]</scope>
    <source>
        <strain evidence="1 2">DSM 25540</strain>
    </source>
</reference>
<accession>A0ABS2PFW9</accession>
<evidence type="ECO:0000313" key="2">
    <source>
        <dbReference type="Proteomes" id="UP000741863"/>
    </source>
</evidence>
<comment type="caution">
    <text evidence="1">The sequence shown here is derived from an EMBL/GenBank/DDBJ whole genome shotgun (WGS) entry which is preliminary data.</text>
</comment>
<dbReference type="Proteomes" id="UP000741863">
    <property type="component" value="Unassembled WGS sequence"/>
</dbReference>
<dbReference type="PANTHER" id="PTHR40051:SF1">
    <property type="entry name" value="YOLD-LIKE FAMILY PROTEIN"/>
    <property type="match status" value="1"/>
</dbReference>